<evidence type="ECO:0000313" key="2">
    <source>
        <dbReference type="Proteomes" id="UP000033540"/>
    </source>
</evidence>
<accession>A0A0F0IH51</accession>
<sequence length="183" mass="20795">MPPKRKHKKVTQEEVGFTQSLADDEGHTTAWKTYPGTIAIHIDHLETDTYRNRERDEGHVARLVQTFTTGARRFHRETRLKVSLTQSDYSKVLKQYQAESGASTVMGFEANRVILVAGASFWVVIWARYMNAAYGQDAFNFTTAEDIINSKLGKFGKRELDDMFEFQRTVFAEGGPRVPSTAL</sequence>
<dbReference type="EMBL" id="JZEE01000325">
    <property type="protein sequence ID" value="KJK66057.1"/>
    <property type="molecule type" value="Genomic_DNA"/>
</dbReference>
<gene>
    <name evidence="1" type="ORF">P875_00021821</name>
</gene>
<dbReference type="OrthoDB" id="4434341at2759"/>
<organism evidence="1 2">
    <name type="scientific">Aspergillus parasiticus (strain ATCC 56775 / NRRL 5862 / SRRC 143 / SU-1)</name>
    <dbReference type="NCBI Taxonomy" id="1403190"/>
    <lineage>
        <taxon>Eukaryota</taxon>
        <taxon>Fungi</taxon>
        <taxon>Dikarya</taxon>
        <taxon>Ascomycota</taxon>
        <taxon>Pezizomycotina</taxon>
        <taxon>Eurotiomycetes</taxon>
        <taxon>Eurotiomycetidae</taxon>
        <taxon>Eurotiales</taxon>
        <taxon>Aspergillaceae</taxon>
        <taxon>Aspergillus</taxon>
        <taxon>Aspergillus subgen. Circumdati</taxon>
    </lineage>
</organism>
<evidence type="ECO:0000313" key="1">
    <source>
        <dbReference type="EMBL" id="KJK66057.1"/>
    </source>
</evidence>
<name>A0A0F0IH51_ASPPU</name>
<comment type="caution">
    <text evidence="1">The sequence shown here is derived from an EMBL/GenBank/DDBJ whole genome shotgun (WGS) entry which is preliminary data.</text>
</comment>
<dbReference type="Proteomes" id="UP000033540">
    <property type="component" value="Unassembled WGS sequence"/>
</dbReference>
<protein>
    <submittedName>
        <fullName evidence="1">Uncharacterized protein</fullName>
    </submittedName>
</protein>
<proteinExistence type="predicted"/>
<reference evidence="1 2" key="1">
    <citation type="submission" date="2015-02" db="EMBL/GenBank/DDBJ databases">
        <title>Draft genome sequence of Aspergillus parasiticus SU-1.</title>
        <authorList>
            <person name="Yu J."/>
            <person name="Fedorova N."/>
            <person name="Yin Y."/>
            <person name="Losada L."/>
            <person name="Zafar N."/>
            <person name="Taujale R."/>
            <person name="Ehrlich K.C."/>
            <person name="Bhatnagar D."/>
            <person name="Cleveland T.E."/>
            <person name="Bennett J.W."/>
            <person name="Nierman W.C."/>
        </authorList>
    </citation>
    <scope>NUCLEOTIDE SEQUENCE [LARGE SCALE GENOMIC DNA]</scope>
    <source>
        <strain evidence="2">ATCC 56775 / NRRL 5862 / SRRC 143 / SU-1</strain>
    </source>
</reference>
<dbReference type="AlphaFoldDB" id="A0A0F0IH51"/>